<name>S7WAN7_SPRLO</name>
<dbReference type="Gene3D" id="1.10.287.110">
    <property type="entry name" value="DnaJ domain"/>
    <property type="match status" value="1"/>
</dbReference>
<dbReference type="OrthoDB" id="1690618at2759"/>
<dbReference type="VEuPathDB" id="MicrosporidiaDB:SLOPH_2093"/>
<protein>
    <submittedName>
        <fullName evidence="2">Zuotin</fullName>
    </submittedName>
</protein>
<keyword evidence="3" id="KW-1185">Reference proteome</keyword>
<dbReference type="PROSITE" id="PS50076">
    <property type="entry name" value="DNAJ_2"/>
    <property type="match status" value="1"/>
</dbReference>
<dbReference type="SUPFAM" id="SSF46565">
    <property type="entry name" value="Chaperone J-domain"/>
    <property type="match status" value="1"/>
</dbReference>
<dbReference type="InterPro" id="IPR001623">
    <property type="entry name" value="DnaJ_domain"/>
</dbReference>
<dbReference type="GO" id="GO:0051083">
    <property type="term" value="P:'de novo' cotranslational protein folding"/>
    <property type="evidence" value="ECO:0007669"/>
    <property type="project" value="InterPro"/>
</dbReference>
<dbReference type="HOGENOM" id="CLU_082159_0_0_1"/>
<evidence type="ECO:0000259" key="1">
    <source>
        <dbReference type="PROSITE" id="PS50076"/>
    </source>
</evidence>
<dbReference type="InterPro" id="IPR036869">
    <property type="entry name" value="J_dom_sf"/>
</dbReference>
<evidence type="ECO:0000313" key="3">
    <source>
        <dbReference type="Proteomes" id="UP000014978"/>
    </source>
</evidence>
<dbReference type="PANTHER" id="PTHR43999">
    <property type="entry name" value="DNAJ HOMOLOG SUBFAMILY C MEMBER 2"/>
    <property type="match status" value="1"/>
</dbReference>
<sequence>MLEIYKKSKEIEKLEKEYNKRRDLLFKYAEEDFIDWKKLDLYFILGVDSFRNMELPTNVLLHMYKKRIKGYHPDKRKVSMNVFFSIQNAYKVLSDKYWKLKYDQYFLEDLEIKDKEYSEEEFYELFGKYFTDLSKFSVKEAPKFVIESTIEEINHFYSFYKNFQSTRSFEFLTYEETENKENKQKNIKYDELVEIKKIVEIAKRRDPRIIKYNKENGIVNKLQELTVDGWTETDIKTFKKIVQNSSIKNRVNWPVVLKKFKTEDNRKLTIKELMDKYNQILKNK</sequence>
<organism evidence="2 3">
    <name type="scientific">Spraguea lophii (strain 42_110)</name>
    <name type="common">Microsporidian parasite</name>
    <dbReference type="NCBI Taxonomy" id="1358809"/>
    <lineage>
        <taxon>Eukaryota</taxon>
        <taxon>Fungi</taxon>
        <taxon>Fungi incertae sedis</taxon>
        <taxon>Microsporidia</taxon>
        <taxon>Spragueidae</taxon>
        <taxon>Spraguea</taxon>
    </lineage>
</organism>
<dbReference type="GO" id="GO:0043022">
    <property type="term" value="F:ribosome binding"/>
    <property type="evidence" value="ECO:0007669"/>
    <property type="project" value="InterPro"/>
</dbReference>
<evidence type="ECO:0000313" key="2">
    <source>
        <dbReference type="EMBL" id="EPR78822.1"/>
    </source>
</evidence>
<dbReference type="InterPro" id="IPR054076">
    <property type="entry name" value="ZUO1-like_ZHD"/>
</dbReference>
<feature type="domain" description="J" evidence="1">
    <location>
        <begin position="40"/>
        <end position="106"/>
    </location>
</feature>
<dbReference type="AlphaFoldDB" id="S7WAN7"/>
<dbReference type="GO" id="GO:0006450">
    <property type="term" value="P:regulation of translational fidelity"/>
    <property type="evidence" value="ECO:0007669"/>
    <property type="project" value="InterPro"/>
</dbReference>
<dbReference type="EMBL" id="ATCN01000545">
    <property type="protein sequence ID" value="EPR78822.1"/>
    <property type="molecule type" value="Genomic_DNA"/>
</dbReference>
<dbReference type="OMA" id="CKDEDYQ"/>
<dbReference type="Pfam" id="PF21884">
    <property type="entry name" value="ZUO1-like_ZHD"/>
    <property type="match status" value="1"/>
</dbReference>
<proteinExistence type="predicted"/>
<dbReference type="Pfam" id="PF00226">
    <property type="entry name" value="DnaJ"/>
    <property type="match status" value="1"/>
</dbReference>
<dbReference type="GO" id="GO:0030544">
    <property type="term" value="F:Hsp70 protein binding"/>
    <property type="evidence" value="ECO:0007669"/>
    <property type="project" value="InterPro"/>
</dbReference>
<dbReference type="InterPro" id="IPR044634">
    <property type="entry name" value="Zuotin/DnaJC2"/>
</dbReference>
<dbReference type="Proteomes" id="UP000014978">
    <property type="component" value="Unassembled WGS sequence"/>
</dbReference>
<comment type="caution">
    <text evidence="2">The sequence shown here is derived from an EMBL/GenBank/DDBJ whole genome shotgun (WGS) entry which is preliminary data.</text>
</comment>
<dbReference type="STRING" id="1358809.S7WAN7"/>
<dbReference type="GO" id="GO:0005829">
    <property type="term" value="C:cytosol"/>
    <property type="evidence" value="ECO:0007669"/>
    <property type="project" value="TreeGrafter"/>
</dbReference>
<dbReference type="PANTHER" id="PTHR43999:SF3">
    <property type="entry name" value="TRANSCRIPTION FACTOR MAMYB"/>
    <property type="match status" value="1"/>
</dbReference>
<reference evidence="3" key="1">
    <citation type="journal article" date="2013" name="PLoS Genet.">
        <title>The genome of Spraguea lophii and the basis of host-microsporidian interactions.</title>
        <authorList>
            <person name="Campbell S.E."/>
            <person name="Williams T.A."/>
            <person name="Yousuf A."/>
            <person name="Soanes D.M."/>
            <person name="Paszkiewicz K.H."/>
            <person name="Williams B.A.P."/>
        </authorList>
    </citation>
    <scope>NUCLEOTIDE SEQUENCE [LARGE SCALE GENOMIC DNA]</scope>
    <source>
        <strain evidence="3">42_110</strain>
    </source>
</reference>
<accession>S7WAN7</accession>
<dbReference type="InParanoid" id="S7WAN7"/>
<gene>
    <name evidence="2" type="ORF">SLOPH_2093</name>
</gene>